<dbReference type="GO" id="GO:0005737">
    <property type="term" value="C:cytoplasm"/>
    <property type="evidence" value="ECO:0007669"/>
    <property type="project" value="TreeGrafter"/>
</dbReference>
<dbReference type="InterPro" id="IPR009091">
    <property type="entry name" value="RCC1/BLIP-II"/>
</dbReference>
<dbReference type="InterPro" id="IPR051553">
    <property type="entry name" value="Ran_GTPase-activating"/>
</dbReference>
<dbReference type="PROSITE" id="PS50012">
    <property type="entry name" value="RCC1_3"/>
    <property type="match status" value="6"/>
</dbReference>
<name>A0A6J7DW58_9ZZZZ</name>
<gene>
    <name evidence="2" type="ORF">UFOPK3317_00924</name>
</gene>
<accession>A0A6J7DW58</accession>
<feature type="transmembrane region" description="Helical" evidence="1">
    <location>
        <begin position="14"/>
        <end position="33"/>
    </location>
</feature>
<reference evidence="2" key="1">
    <citation type="submission" date="2020-05" db="EMBL/GenBank/DDBJ databases">
        <authorList>
            <person name="Chiriac C."/>
            <person name="Salcher M."/>
            <person name="Ghai R."/>
            <person name="Kavagutti S V."/>
        </authorList>
    </citation>
    <scope>NUCLEOTIDE SEQUENCE</scope>
</reference>
<dbReference type="Gene3D" id="2.130.10.30">
    <property type="entry name" value="Regulator of chromosome condensation 1/beta-lactamase-inhibitor protein II"/>
    <property type="match status" value="4"/>
</dbReference>
<proteinExistence type="predicted"/>
<dbReference type="PANTHER" id="PTHR45982:SF1">
    <property type="entry name" value="REGULATOR OF CHROMOSOME CONDENSATION"/>
    <property type="match status" value="1"/>
</dbReference>
<evidence type="ECO:0000313" key="2">
    <source>
        <dbReference type="EMBL" id="CAB4871653.1"/>
    </source>
</evidence>
<dbReference type="InterPro" id="IPR000408">
    <property type="entry name" value="Reg_chr_condens"/>
</dbReference>
<organism evidence="2">
    <name type="scientific">freshwater metagenome</name>
    <dbReference type="NCBI Taxonomy" id="449393"/>
    <lineage>
        <taxon>unclassified sequences</taxon>
        <taxon>metagenomes</taxon>
        <taxon>ecological metagenomes</taxon>
    </lineage>
</organism>
<evidence type="ECO:0000256" key="1">
    <source>
        <dbReference type="SAM" id="Phobius"/>
    </source>
</evidence>
<dbReference type="Pfam" id="PF13540">
    <property type="entry name" value="RCC1_2"/>
    <property type="match status" value="6"/>
</dbReference>
<dbReference type="PANTHER" id="PTHR45982">
    <property type="entry name" value="REGULATOR OF CHROMOSOME CONDENSATION"/>
    <property type="match status" value="1"/>
</dbReference>
<keyword evidence="1" id="KW-0812">Transmembrane</keyword>
<dbReference type="PROSITE" id="PS00626">
    <property type="entry name" value="RCC1_2"/>
    <property type="match status" value="1"/>
</dbReference>
<dbReference type="SUPFAM" id="SSF50985">
    <property type="entry name" value="RCC1/BLIP-II"/>
    <property type="match status" value="2"/>
</dbReference>
<dbReference type="EMBL" id="CAFBLK010000153">
    <property type="protein sequence ID" value="CAB4871653.1"/>
    <property type="molecule type" value="Genomic_DNA"/>
</dbReference>
<sequence>MPDIRLGSNVLRRALVAFVGMTMAIGALVGVTLQSAPAGATPTGTVTAWGSNDVGESDVPVGLSDVVAVEGSWPTSAALKSDGTVVVWGDNAFGQTDVPAGLTGVTQISVGWDEIFALKSDGTVVEWGDAELFAPVPAGLSGVVAVSAAHDYVYALKADGTVVGWGYQSPLINDPALEVPAGLTGVVAIDGGGAHALALKSDGTVVAWGSNDENQIEVPAGLSGVTAVSAGQAVSFALKSNGTLVAWGNYGTAAANVPAGLNHVTAISSGYGHQLALKDDGTVVGWGANADGQIDIPVGLSGVTAIAAAGRHSLAVQGSFYGPVDAGGFTAVSPHRLLDTRAAGQTPCLTGTRDLRVTGGGTTIPDGVGSVALNVTVVSPGVPGYLTVFPAGATRPLASSLNYTAGTVVPNGVLIKVGDGGKVSIYASGGCPDVVVDVVGFYKGGGVIAPGGFVGLTPKRLLDTRSVGEGPCLSTARDLVVAGGDTTVPADAGSVALNVTAVTPLLPGFLTVYPSGEARPTASSLNYVTGQVVANNVTVKVGDLGSIALFASGGCPSVVVDVVGYFQGTNGSVSAWGDNYAGESDVPAGLTGLTAIAAGNSHSLALKADGTVVAWGDNGSGQTDIPAGLTGVKAIGAGYFFSLAVTSDGGVVAWGDNYGGQIDVPAGLSGVTAVAAGQNFVVALLEDGTVTAWGDNTYTQTDVPVGLTDVVQISANNTATVAVKSDGTTVAWGYDGYGQVAGAIGQTNITQVSVGVYDVVALKGDGTVTAWGINVHGSTDVPLDLSGAVAVAAGEQTSYAILSDGTIRAWGLLETICDNPDPGACDGFVPTIYSPPVGLSGITAIAADFNHALAIEGGALIGAGGLEGLTPHRLLDTREVGQQPCLTGSRDLVVTGGSTTVPEGARAVALNITVVSPISAGYLTAYPAGVTRPLASTLNYVTGQVVPNGTIVKVGDLGSISIFANGGCPNVIVDVVGYYN</sequence>
<protein>
    <submittedName>
        <fullName evidence="2">Unannotated protein</fullName>
    </submittedName>
</protein>
<dbReference type="AlphaFoldDB" id="A0A6J7DW58"/>
<keyword evidence="1" id="KW-0472">Membrane</keyword>
<dbReference type="GO" id="GO:0005085">
    <property type="term" value="F:guanyl-nucleotide exchange factor activity"/>
    <property type="evidence" value="ECO:0007669"/>
    <property type="project" value="TreeGrafter"/>
</dbReference>
<keyword evidence="1" id="KW-1133">Transmembrane helix</keyword>